<dbReference type="Proteomes" id="UP001180754">
    <property type="component" value="Unassembled WGS sequence"/>
</dbReference>
<reference evidence="1" key="1">
    <citation type="submission" date="2024-05" db="EMBL/GenBank/DDBJ databases">
        <title>30 novel species of actinomycetes from the DSMZ collection.</title>
        <authorList>
            <person name="Nouioui I."/>
        </authorList>
    </citation>
    <scope>NUCLEOTIDE SEQUENCE</scope>
    <source>
        <strain evidence="1">DSM 41529</strain>
    </source>
</reference>
<dbReference type="EMBL" id="JAVRFD010000052">
    <property type="protein sequence ID" value="MDT0550296.1"/>
    <property type="molecule type" value="Genomic_DNA"/>
</dbReference>
<evidence type="ECO:0008006" key="3">
    <source>
        <dbReference type="Google" id="ProtNLM"/>
    </source>
</evidence>
<dbReference type="RefSeq" id="WP_311730878.1">
    <property type="nucleotide sequence ID" value="NZ_JAVRFD010000052.1"/>
</dbReference>
<accession>A0ABU2XWL9</accession>
<organism evidence="1 2">
    <name type="scientific">Streptomyces lonegramiae</name>
    <dbReference type="NCBI Taxonomy" id="3075524"/>
    <lineage>
        <taxon>Bacteria</taxon>
        <taxon>Bacillati</taxon>
        <taxon>Actinomycetota</taxon>
        <taxon>Actinomycetes</taxon>
        <taxon>Kitasatosporales</taxon>
        <taxon>Streptomycetaceae</taxon>
        <taxon>Streptomyces</taxon>
    </lineage>
</organism>
<evidence type="ECO:0000313" key="2">
    <source>
        <dbReference type="Proteomes" id="UP001180754"/>
    </source>
</evidence>
<keyword evidence="2" id="KW-1185">Reference proteome</keyword>
<comment type="caution">
    <text evidence="1">The sequence shown here is derived from an EMBL/GenBank/DDBJ whole genome shotgun (WGS) entry which is preliminary data.</text>
</comment>
<name>A0ABU2XWL9_9ACTN</name>
<proteinExistence type="predicted"/>
<sequence length="209" mass="22572">MSEAIYGLLGALGGALITAAAAYWGPWRVAQAAREDARETAARTRREAEITRVILMRNTTRAWRNHLAQTITSLGLGLPVTHAAFDEAVTICRDASQSALDHALHDGIWVSQTNYGAPFPVPDNGEFRVLEALKRLTDLLRSEVIRQVGFGENIPPLEARPTETLNRALGDVDTARAELSATLLNRLERIMSVSAIGGTPSTPLPPGTP</sequence>
<protein>
    <recommendedName>
        <fullName evidence="3">Secreted protein</fullName>
    </recommendedName>
</protein>
<evidence type="ECO:0000313" key="1">
    <source>
        <dbReference type="EMBL" id="MDT0550296.1"/>
    </source>
</evidence>
<gene>
    <name evidence="1" type="ORF">RND15_47810</name>
</gene>